<sequence>MNRTRPAPIVLTAVIAAVLTWVFETMLVMSGRPALVLPFTLGVALALIAAILLLAAWPVRQAAQGKRRVGYRHATSVLGFAKASSIVGAMLGGAALGALVFFATRAVVVGDAVVTVAVVAAGGLVQLGAGLLAEHWCVLPPDDDDEATATAGSAA</sequence>
<accession>A0AA94KYY4</accession>
<keyword evidence="1" id="KW-0472">Membrane</keyword>
<name>A0AA94KYY4_9MICO</name>
<feature type="transmembrane region" description="Helical" evidence="1">
    <location>
        <begin position="80"/>
        <end position="102"/>
    </location>
</feature>
<keyword evidence="3" id="KW-1185">Reference proteome</keyword>
<dbReference type="InterPro" id="IPR021517">
    <property type="entry name" value="DUF3180"/>
</dbReference>
<dbReference type="EMBL" id="FOZN01000001">
    <property type="protein sequence ID" value="SFS03854.1"/>
    <property type="molecule type" value="Genomic_DNA"/>
</dbReference>
<feature type="transmembrane region" description="Helical" evidence="1">
    <location>
        <begin position="7"/>
        <end position="29"/>
    </location>
</feature>
<evidence type="ECO:0000313" key="2">
    <source>
        <dbReference type="EMBL" id="SFS03854.1"/>
    </source>
</evidence>
<comment type="caution">
    <text evidence="2">The sequence shown here is derived from an EMBL/GenBank/DDBJ whole genome shotgun (WGS) entry which is preliminary data.</text>
</comment>
<feature type="transmembrane region" description="Helical" evidence="1">
    <location>
        <begin position="35"/>
        <end position="59"/>
    </location>
</feature>
<evidence type="ECO:0008006" key="4">
    <source>
        <dbReference type="Google" id="ProtNLM"/>
    </source>
</evidence>
<dbReference type="Pfam" id="PF11377">
    <property type="entry name" value="DUF3180"/>
    <property type="match status" value="1"/>
</dbReference>
<feature type="transmembrane region" description="Helical" evidence="1">
    <location>
        <begin position="108"/>
        <end position="132"/>
    </location>
</feature>
<evidence type="ECO:0000313" key="3">
    <source>
        <dbReference type="Proteomes" id="UP000198506"/>
    </source>
</evidence>
<keyword evidence="1" id="KW-1133">Transmembrane helix</keyword>
<protein>
    <recommendedName>
        <fullName evidence="4">DUF3180 domain-containing protein</fullName>
    </recommendedName>
</protein>
<proteinExistence type="predicted"/>
<keyword evidence="1" id="KW-0812">Transmembrane</keyword>
<gene>
    <name evidence="2" type="ORF">SAMN04487783_0794</name>
</gene>
<dbReference type="AlphaFoldDB" id="A0AA94KYY4"/>
<evidence type="ECO:0000256" key="1">
    <source>
        <dbReference type="SAM" id="Phobius"/>
    </source>
</evidence>
<dbReference type="Proteomes" id="UP000198506">
    <property type="component" value="Unassembled WGS sequence"/>
</dbReference>
<organism evidence="2 3">
    <name type="scientific">Agrococcus baldri</name>
    <dbReference type="NCBI Taxonomy" id="153730"/>
    <lineage>
        <taxon>Bacteria</taxon>
        <taxon>Bacillati</taxon>
        <taxon>Actinomycetota</taxon>
        <taxon>Actinomycetes</taxon>
        <taxon>Micrococcales</taxon>
        <taxon>Microbacteriaceae</taxon>
        <taxon>Agrococcus</taxon>
    </lineage>
</organism>
<dbReference type="RefSeq" id="WP_177220233.1">
    <property type="nucleotide sequence ID" value="NZ_FOZN01000001.1"/>
</dbReference>
<reference evidence="2 3" key="1">
    <citation type="submission" date="2016-10" db="EMBL/GenBank/DDBJ databases">
        <authorList>
            <person name="Varghese N."/>
            <person name="Submissions S."/>
        </authorList>
    </citation>
    <scope>NUCLEOTIDE SEQUENCE [LARGE SCALE GENOMIC DNA]</scope>
    <source>
        <strain evidence="2 3">IAM 15147</strain>
    </source>
</reference>